<evidence type="ECO:0000259" key="1">
    <source>
        <dbReference type="Pfam" id="PF04965"/>
    </source>
</evidence>
<dbReference type="InterPro" id="IPR007048">
    <property type="entry name" value="IraD/Gp25-like"/>
</dbReference>
<keyword evidence="3" id="KW-1185">Reference proteome</keyword>
<dbReference type="Gene3D" id="3.10.450.40">
    <property type="match status" value="1"/>
</dbReference>
<protein>
    <submittedName>
        <fullName evidence="2">GPW/gp25 family protein</fullName>
    </submittedName>
</protein>
<dbReference type="Proteomes" id="UP001212499">
    <property type="component" value="Unassembled WGS sequence"/>
</dbReference>
<proteinExistence type="predicted"/>
<accession>A0ABT5ASC8</accession>
<comment type="caution">
    <text evidence="2">The sequence shown here is derived from an EMBL/GenBank/DDBJ whole genome shotgun (WGS) entry which is preliminary data.</text>
</comment>
<sequence>MDIDFLGVGWTYPVQFDDHKKLVMAKYEDCVRQSIWAILSTVRGERVMRPNFGCRIHDRVFAPNSAGTVGEIISDVRSALVEWEPRIDILNIDLLSHPSQPNVLHISINYQVRTTNNAFNLVYPFYLQ</sequence>
<dbReference type="EMBL" id="JAQMUH010000126">
    <property type="protein sequence ID" value="MDB9540225.1"/>
    <property type="molecule type" value="Genomic_DNA"/>
</dbReference>
<dbReference type="RefSeq" id="WP_271733411.1">
    <property type="nucleotide sequence ID" value="NZ_JANQDP010000131.1"/>
</dbReference>
<dbReference type="Pfam" id="PF04965">
    <property type="entry name" value="GPW_gp25"/>
    <property type="match status" value="1"/>
</dbReference>
<evidence type="ECO:0000313" key="2">
    <source>
        <dbReference type="EMBL" id="MDB9540225.1"/>
    </source>
</evidence>
<reference evidence="2 3" key="1">
    <citation type="submission" date="2023-01" db="EMBL/GenBank/DDBJ databases">
        <title>Genomes from the Australian National Cyanobacteria Reference Collection.</title>
        <authorList>
            <person name="Willis A."/>
            <person name="Lee E.M.F."/>
        </authorList>
    </citation>
    <scope>NUCLEOTIDE SEQUENCE [LARGE SCALE GENOMIC DNA]</scope>
    <source>
        <strain evidence="2 3">CS-1033</strain>
    </source>
</reference>
<organism evidence="2 3">
    <name type="scientific">Anabaenopsis arnoldii</name>
    <dbReference type="NCBI Taxonomy" id="2152938"/>
    <lineage>
        <taxon>Bacteria</taxon>
        <taxon>Bacillati</taxon>
        <taxon>Cyanobacteriota</taxon>
        <taxon>Cyanophyceae</taxon>
        <taxon>Nostocales</taxon>
        <taxon>Nodulariaceae</taxon>
        <taxon>Anabaenopsis</taxon>
    </lineage>
</organism>
<name>A0ABT5ASC8_9CYAN</name>
<dbReference type="SUPFAM" id="SSF160719">
    <property type="entry name" value="gpW/gp25-like"/>
    <property type="match status" value="1"/>
</dbReference>
<feature type="domain" description="IraD/Gp25-like" evidence="1">
    <location>
        <begin position="27"/>
        <end position="116"/>
    </location>
</feature>
<evidence type="ECO:0000313" key="3">
    <source>
        <dbReference type="Proteomes" id="UP001212499"/>
    </source>
</evidence>
<gene>
    <name evidence="2" type="ORF">PN457_11230</name>
</gene>